<dbReference type="Gene3D" id="1.20.1420.20">
    <property type="entry name" value="M75 peptidase, HXXE motif"/>
    <property type="match status" value="1"/>
</dbReference>
<keyword evidence="6" id="KW-0449">Lipoprotein</keyword>
<keyword evidence="2 4" id="KW-0732">Signal</keyword>
<dbReference type="Proteomes" id="UP000017820">
    <property type="component" value="Unassembled WGS sequence"/>
</dbReference>
<accession>V4I0K8</accession>
<evidence type="ECO:0000256" key="2">
    <source>
        <dbReference type="ARBA" id="ARBA00022729"/>
    </source>
</evidence>
<evidence type="ECO:0000259" key="5">
    <source>
        <dbReference type="Pfam" id="PF09375"/>
    </source>
</evidence>
<name>V4I0K8_PSEL2</name>
<proteinExistence type="predicted"/>
<dbReference type="InterPro" id="IPR038352">
    <property type="entry name" value="Imelysin_sf"/>
</dbReference>
<feature type="signal peptide" evidence="4">
    <location>
        <begin position="1"/>
        <end position="22"/>
    </location>
</feature>
<evidence type="ECO:0000256" key="4">
    <source>
        <dbReference type="SAM" id="SignalP"/>
    </source>
</evidence>
<evidence type="ECO:0000313" key="6">
    <source>
        <dbReference type="EMBL" id="ESP93759.1"/>
    </source>
</evidence>
<comment type="subcellular location">
    <subcellularLocation>
        <location evidence="1">Cell envelope</location>
    </subcellularLocation>
</comment>
<protein>
    <submittedName>
        <fullName evidence="6">Putative periplasmic lipoprotein</fullName>
    </submittedName>
</protein>
<dbReference type="PROSITE" id="PS51257">
    <property type="entry name" value="PROKAR_LIPOPROTEIN"/>
    <property type="match status" value="1"/>
</dbReference>
<dbReference type="Pfam" id="PF09375">
    <property type="entry name" value="Peptidase_M75"/>
    <property type="match status" value="1"/>
</dbReference>
<comment type="caution">
    <text evidence="6">The sequence shown here is derived from an EMBL/GenBank/DDBJ whole genome shotgun (WGS) entry which is preliminary data.</text>
</comment>
<dbReference type="CDD" id="cd14659">
    <property type="entry name" value="Imelysin-like_IPPA"/>
    <property type="match status" value="1"/>
</dbReference>
<evidence type="ECO:0000313" key="7">
    <source>
        <dbReference type="Proteomes" id="UP000017820"/>
    </source>
</evidence>
<dbReference type="InterPro" id="IPR034984">
    <property type="entry name" value="Imelysin-like_IPPA"/>
</dbReference>
<dbReference type="EMBL" id="AUSV01000032">
    <property type="protein sequence ID" value="ESP93759.1"/>
    <property type="molecule type" value="Genomic_DNA"/>
</dbReference>
<sequence length="459" mass="48467">MTIKSDLLILSIVSSLSLPLLSGCGGSGGDSATPTNNAGADNGTSDGGTSDGGTSGGGTSGGGTSDGGTLGGGTLGGGTSDGGTSDGGTSDGGTSDGGTSDGGTSDGGASDGGTLAPGEMPVAEGQSKVLGAVSDSVITPMYQSFLDSTQSLASATNTYCNISEPQQSDLSQLQDSWKQVNSQWQMIRATKFGPLADNFTYSRIQLWPFLPSRIVSSVESTIETSYDFSQGFNDSTHQRQGLPAFEYLVFNQETDTNILTAADKAERCNYLKAIASNVNNLMTSVNSQWVSEFSQQFKAGNGEFESSKSALETLFKYWFEYLEVIADDKLKKPLGLDVPGKPEELESHWAQVSLQSIESNITSLKALYDAGDEFGFDDYLVAVNNREDLKDDINERFEVIFAILKTMEGNKLADLIQQSEGREKINELGVAITALRTVMSTDFVQVTDIQPGFNTNDGD</sequence>
<dbReference type="AlphaFoldDB" id="V4I0K8"/>
<feature type="chain" id="PRO_5004718881" evidence="4">
    <location>
        <begin position="23"/>
        <end position="459"/>
    </location>
</feature>
<organism evidence="6 7">
    <name type="scientific">Pseudoalteromonas luteoviolacea (strain 2ta16)</name>
    <dbReference type="NCBI Taxonomy" id="1353533"/>
    <lineage>
        <taxon>Bacteria</taxon>
        <taxon>Pseudomonadati</taxon>
        <taxon>Pseudomonadota</taxon>
        <taxon>Gammaproteobacteria</taxon>
        <taxon>Alteromonadales</taxon>
        <taxon>Pseudoalteromonadaceae</taxon>
        <taxon>Pseudoalteromonas</taxon>
    </lineage>
</organism>
<feature type="compositionally biased region" description="Gly residues" evidence="3">
    <location>
        <begin position="45"/>
        <end position="111"/>
    </location>
</feature>
<feature type="region of interest" description="Disordered" evidence="3">
    <location>
        <begin position="25"/>
        <end position="121"/>
    </location>
</feature>
<gene>
    <name evidence="6" type="ORF">PL2TA16_02963</name>
</gene>
<evidence type="ECO:0000256" key="3">
    <source>
        <dbReference type="SAM" id="MobiDB-lite"/>
    </source>
</evidence>
<feature type="domain" description="Imelysin-like" evidence="5">
    <location>
        <begin position="138"/>
        <end position="436"/>
    </location>
</feature>
<evidence type="ECO:0000256" key="1">
    <source>
        <dbReference type="ARBA" id="ARBA00004196"/>
    </source>
</evidence>
<dbReference type="RefSeq" id="WP_023398844.1">
    <property type="nucleotide sequence ID" value="NZ_AUSV01000032.1"/>
</dbReference>
<dbReference type="GO" id="GO:0030313">
    <property type="term" value="C:cell envelope"/>
    <property type="evidence" value="ECO:0007669"/>
    <property type="project" value="UniProtKB-SubCell"/>
</dbReference>
<dbReference type="PATRIC" id="fig|1353533.3.peg.1914"/>
<reference evidence="7" key="1">
    <citation type="journal article" date="2014" name="Nat. Chem. Biol.">
        <title>Biosynthesis of polybrominated aromatic organic compounds by marine bacteria.</title>
        <authorList>
            <person name="Agarwal V."/>
            <person name="El Gamal A.A."/>
            <person name="Yamanaka K."/>
            <person name="Poth D."/>
            <person name="Kersten R.D."/>
            <person name="Schorn M."/>
            <person name="Allen E.E."/>
            <person name="Moore B.S."/>
        </authorList>
    </citation>
    <scope>NUCLEOTIDE SEQUENCE [LARGE SCALE GENOMIC DNA]</scope>
    <source>
        <strain evidence="7">2ta16</strain>
    </source>
</reference>
<dbReference type="InterPro" id="IPR018976">
    <property type="entry name" value="Imelysin-like"/>
</dbReference>